<proteinExistence type="predicted"/>
<feature type="domain" description="Serine/threonine-protein phosphatase 4 regulatory subunit 3-like central" evidence="4">
    <location>
        <begin position="115"/>
        <end position="599"/>
    </location>
</feature>
<dbReference type="InterPro" id="IPR051137">
    <property type="entry name" value="PP4R3-like"/>
</dbReference>
<dbReference type="Gene3D" id="2.30.29.30">
    <property type="entry name" value="Pleckstrin-homology domain (PH domain)/Phosphotyrosine-binding domain (PTB)"/>
    <property type="match status" value="1"/>
</dbReference>
<dbReference type="InterPro" id="IPR011993">
    <property type="entry name" value="PH-like_dom_sf"/>
</dbReference>
<dbReference type="InterPro" id="IPR055236">
    <property type="entry name" value="EVH1_PP4R3"/>
</dbReference>
<dbReference type="SUPFAM" id="SSF48371">
    <property type="entry name" value="ARM repeat"/>
    <property type="match status" value="1"/>
</dbReference>
<reference evidence="6" key="1">
    <citation type="submission" date="2023-03" db="EMBL/GenBank/DDBJ databases">
        <title>Mating type loci evolution in Malassezia.</title>
        <authorList>
            <person name="Coelho M.A."/>
        </authorList>
    </citation>
    <scope>NUCLEOTIDE SEQUENCE</scope>
    <source>
        <strain evidence="6">CBS 9431</strain>
    </source>
</reference>
<dbReference type="GeneID" id="85226600"/>
<dbReference type="Proteomes" id="UP001217754">
    <property type="component" value="Chromosome 5"/>
</dbReference>
<feature type="compositionally biased region" description="Basic and acidic residues" evidence="3">
    <location>
        <begin position="649"/>
        <end position="662"/>
    </location>
</feature>
<feature type="region of interest" description="Disordered" evidence="3">
    <location>
        <begin position="635"/>
        <end position="709"/>
    </location>
</feature>
<comment type="subcellular location">
    <subcellularLocation>
        <location evidence="1">Nucleus</location>
    </subcellularLocation>
</comment>
<dbReference type="Pfam" id="PF04802">
    <property type="entry name" value="PP4R3"/>
    <property type="match status" value="1"/>
</dbReference>
<evidence type="ECO:0000256" key="2">
    <source>
        <dbReference type="ARBA" id="ARBA00023242"/>
    </source>
</evidence>
<dbReference type="GO" id="GO:0006974">
    <property type="term" value="P:DNA damage response"/>
    <property type="evidence" value="ECO:0007669"/>
    <property type="project" value="TreeGrafter"/>
</dbReference>
<dbReference type="RefSeq" id="XP_060122864.1">
    <property type="nucleotide sequence ID" value="XM_060266881.1"/>
</dbReference>
<dbReference type="InterPro" id="IPR006887">
    <property type="entry name" value="P4R3-like_central_dom"/>
</dbReference>
<sequence length="709" mass="81002">MLVISPVLASDDILLCSPVVKDDVYQRQQDTLVVWTEPDGSDLALSFQEPEGCNEVWDFLTEVQLHFMLNKDTSYSAEDRRHSMRGPYSDEADEMHAPPFRLPAPMLDNLGTIEQELREACAQSPLRREKVVEWLLNEDYIRKLIPQFHAAEEQELLPHLHQLYDIMKVVLTMNDNVIIEYLLEDDVFFAAIGMLEYNPEFPRLKASYRDYLQHHAHFHQVVEFEDPNVVTKILDTYRLIYLKDVVLARLLDDATLSMISSLVFFYQSDIVNYCVGNKQCLDQIREIVQAVEVPGRKHEALCSMAKQIQLPGRMSLFRSLVDRDLLQVVEYALVQPEPAIRNAAAEILTATIEYDANSVRAYILAQVAKPTRPLMRLLLDLLLQHGNLGFKGQIAEAIRALLDVSLEGISNSPMAQGSMLKASSDPERFLTWLYKSDIVQLFKPLERLPTFASLDGPLSRFSQEDIALYTHLCELLCYIVSQHSFRSQYYMLTSEIGKHVGALLHAREKPMRLAALRVFRACLGSSNQFMHRHLITIGVLQELLDLLEREAPRDNLVSSACLGFFEQLRKEGIRVLIQHLVEEHSEQMQRLRRIPSLQACFAGLAVEHEERAPTPEPEDDAQDEENYFASEEAQPLVPYGDEDEEASEALDRSVDRVRRRVPDDEDDDDEMLGRLAKRSHTAPKAHGEKKLALRLSSEGRQRAEGRSSP</sequence>
<evidence type="ECO:0000259" key="4">
    <source>
        <dbReference type="Pfam" id="PF04802"/>
    </source>
</evidence>
<evidence type="ECO:0000259" key="5">
    <source>
        <dbReference type="Pfam" id="PF22972"/>
    </source>
</evidence>
<dbReference type="InterPro" id="IPR016024">
    <property type="entry name" value="ARM-type_fold"/>
</dbReference>
<dbReference type="AlphaFoldDB" id="A0AAF0F803"/>
<evidence type="ECO:0000313" key="7">
    <source>
        <dbReference type="Proteomes" id="UP001217754"/>
    </source>
</evidence>
<dbReference type="GO" id="GO:0005654">
    <property type="term" value="C:nucleoplasm"/>
    <property type="evidence" value="ECO:0007669"/>
    <property type="project" value="TreeGrafter"/>
</dbReference>
<evidence type="ECO:0000313" key="6">
    <source>
        <dbReference type="EMBL" id="WFD39967.1"/>
    </source>
</evidence>
<gene>
    <name evidence="6" type="primary">PSY2</name>
    <name evidence="6" type="ORF">MJAP1_002949</name>
</gene>
<organism evidence="6 7">
    <name type="scientific">Malassezia japonica</name>
    <dbReference type="NCBI Taxonomy" id="223818"/>
    <lineage>
        <taxon>Eukaryota</taxon>
        <taxon>Fungi</taxon>
        <taxon>Dikarya</taxon>
        <taxon>Basidiomycota</taxon>
        <taxon>Ustilaginomycotina</taxon>
        <taxon>Malasseziomycetes</taxon>
        <taxon>Malasseziales</taxon>
        <taxon>Malasseziaceae</taxon>
        <taxon>Malassezia</taxon>
    </lineage>
</organism>
<keyword evidence="7" id="KW-1185">Reference proteome</keyword>
<dbReference type="PANTHER" id="PTHR23318">
    <property type="entry name" value="ATP SYNTHASE GAMMA-RELATED"/>
    <property type="match status" value="1"/>
</dbReference>
<dbReference type="PANTHER" id="PTHR23318:SF0">
    <property type="entry name" value="SERINE_THREONINE-PROTEIN PHOSPHATASE 4 REGULATORY SUBUNIT 3"/>
    <property type="match status" value="1"/>
</dbReference>
<evidence type="ECO:0000256" key="3">
    <source>
        <dbReference type="SAM" id="MobiDB-lite"/>
    </source>
</evidence>
<dbReference type="GO" id="GO:0072542">
    <property type="term" value="F:protein phosphatase activator activity"/>
    <property type="evidence" value="ECO:0007669"/>
    <property type="project" value="TreeGrafter"/>
</dbReference>
<name>A0AAF0F803_9BASI</name>
<feature type="compositionally biased region" description="Basic and acidic residues" evidence="3">
    <location>
        <begin position="685"/>
        <end position="709"/>
    </location>
</feature>
<dbReference type="EMBL" id="CP119962">
    <property type="protein sequence ID" value="WFD39967.1"/>
    <property type="molecule type" value="Genomic_DNA"/>
</dbReference>
<accession>A0AAF0F803</accession>
<dbReference type="InterPro" id="IPR011989">
    <property type="entry name" value="ARM-like"/>
</dbReference>
<keyword evidence="2" id="KW-0539">Nucleus</keyword>
<feature type="domain" description="PP4R3 EVH1-like" evidence="5">
    <location>
        <begin position="12"/>
        <end position="66"/>
    </location>
</feature>
<dbReference type="Pfam" id="PF22972">
    <property type="entry name" value="EVH1_PP4R3"/>
    <property type="match status" value="1"/>
</dbReference>
<dbReference type="GO" id="GO:0030289">
    <property type="term" value="C:protein phosphatase 4 complex"/>
    <property type="evidence" value="ECO:0007669"/>
    <property type="project" value="TreeGrafter"/>
</dbReference>
<evidence type="ECO:0000256" key="1">
    <source>
        <dbReference type="ARBA" id="ARBA00004123"/>
    </source>
</evidence>
<dbReference type="Gene3D" id="1.25.10.10">
    <property type="entry name" value="Leucine-rich Repeat Variant"/>
    <property type="match status" value="1"/>
</dbReference>
<protein>
    <submittedName>
        <fullName evidence="6">Platinum sensitivity protein</fullName>
    </submittedName>
</protein>